<dbReference type="InterPro" id="IPR001789">
    <property type="entry name" value="Sig_transdc_resp-reg_receiver"/>
</dbReference>
<organism evidence="6 7">
    <name type="scientific">Denitrificimonas caeni</name>
    <dbReference type="NCBI Taxonomy" id="521720"/>
    <lineage>
        <taxon>Bacteria</taxon>
        <taxon>Pseudomonadati</taxon>
        <taxon>Pseudomonadota</taxon>
        <taxon>Gammaproteobacteria</taxon>
        <taxon>Pseudomonadales</taxon>
        <taxon>Pseudomonadaceae</taxon>
        <taxon>Denitrificimonas</taxon>
    </lineage>
</organism>
<gene>
    <name evidence="6" type="ORF">O6P33_05955</name>
</gene>
<dbReference type="RefSeq" id="WP_269819287.1">
    <property type="nucleotide sequence ID" value="NZ_CP114976.1"/>
</dbReference>
<evidence type="ECO:0000256" key="1">
    <source>
        <dbReference type="ARBA" id="ARBA00022553"/>
    </source>
</evidence>
<sequence>MKILLVDDHAVVRQGYASLLQAYFPDVQIGHASSGEEAVQLVPAFMPRLVVMDIGLPGISGLETCRRLCQRLPQLPVLFFSMHDELMLVRQALDAGAAGYISKNVAPEVLIEAARRVLSGHMYIEQSIATQMACHKSSVGAIDPRLQSMTPREMEVFVMLARGLPTRQIAENLCISSKTVSNYMTLLKQKLQVRSHVELVHLAIDTGVLRIGEAS</sequence>
<dbReference type="Pfam" id="PF00196">
    <property type="entry name" value="GerE"/>
    <property type="match status" value="1"/>
</dbReference>
<dbReference type="KEGG" id="dce:O6P33_05955"/>
<dbReference type="InterPro" id="IPR058245">
    <property type="entry name" value="NreC/VraR/RcsB-like_REC"/>
</dbReference>
<dbReference type="GO" id="GO:0000160">
    <property type="term" value="P:phosphorelay signal transduction system"/>
    <property type="evidence" value="ECO:0007669"/>
    <property type="project" value="InterPro"/>
</dbReference>
<reference evidence="6 7" key="1">
    <citation type="submission" date="2022-12" db="EMBL/GenBank/DDBJ databases">
        <title>Coexistence and Characterization of a Novel Tigecycline Resistance gene tet(X) variant and blaNDM-1 in a Pseudomonas caeni Isolate of Chicken Origin.</title>
        <authorList>
            <person name="Lu X."/>
            <person name="Zhang L."/>
            <person name="Li R."/>
            <person name="Wang Z."/>
        </authorList>
    </citation>
    <scope>NUCLEOTIDE SEQUENCE [LARGE SCALE GENOMIC DNA]</scope>
    <source>
        <strain evidence="6 7">CE14</strain>
    </source>
</reference>
<protein>
    <submittedName>
        <fullName evidence="6">Response regulator transcription factor</fullName>
    </submittedName>
</protein>
<dbReference type="InterPro" id="IPR016032">
    <property type="entry name" value="Sig_transdc_resp-reg_C-effctor"/>
</dbReference>
<dbReference type="Proteomes" id="UP001212189">
    <property type="component" value="Chromosome"/>
</dbReference>
<dbReference type="PROSITE" id="PS50110">
    <property type="entry name" value="RESPONSE_REGULATORY"/>
    <property type="match status" value="1"/>
</dbReference>
<feature type="domain" description="HTH luxR-type" evidence="4">
    <location>
        <begin position="142"/>
        <end position="207"/>
    </location>
</feature>
<dbReference type="PRINTS" id="PR00038">
    <property type="entry name" value="HTHLUXR"/>
</dbReference>
<dbReference type="Pfam" id="PF00072">
    <property type="entry name" value="Response_reg"/>
    <property type="match status" value="1"/>
</dbReference>
<evidence type="ECO:0000256" key="3">
    <source>
        <dbReference type="PROSITE-ProRule" id="PRU00169"/>
    </source>
</evidence>
<dbReference type="CDD" id="cd06170">
    <property type="entry name" value="LuxR_C_like"/>
    <property type="match status" value="1"/>
</dbReference>
<dbReference type="SMART" id="SM00421">
    <property type="entry name" value="HTH_LUXR"/>
    <property type="match status" value="1"/>
</dbReference>
<dbReference type="EMBL" id="CP114976">
    <property type="protein sequence ID" value="WBE26365.1"/>
    <property type="molecule type" value="Genomic_DNA"/>
</dbReference>
<evidence type="ECO:0000313" key="6">
    <source>
        <dbReference type="EMBL" id="WBE26365.1"/>
    </source>
</evidence>
<dbReference type="GO" id="GO:0006355">
    <property type="term" value="P:regulation of DNA-templated transcription"/>
    <property type="evidence" value="ECO:0007669"/>
    <property type="project" value="InterPro"/>
</dbReference>
<keyword evidence="2" id="KW-0238">DNA-binding</keyword>
<dbReference type="SUPFAM" id="SSF46894">
    <property type="entry name" value="C-terminal effector domain of the bipartite response regulators"/>
    <property type="match status" value="1"/>
</dbReference>
<dbReference type="PROSITE" id="PS50043">
    <property type="entry name" value="HTH_LUXR_2"/>
    <property type="match status" value="1"/>
</dbReference>
<keyword evidence="1 3" id="KW-0597">Phosphoprotein</keyword>
<evidence type="ECO:0000313" key="7">
    <source>
        <dbReference type="Proteomes" id="UP001212189"/>
    </source>
</evidence>
<feature type="modified residue" description="4-aspartylphosphate" evidence="3">
    <location>
        <position position="53"/>
    </location>
</feature>
<evidence type="ECO:0000256" key="2">
    <source>
        <dbReference type="ARBA" id="ARBA00023125"/>
    </source>
</evidence>
<dbReference type="PANTHER" id="PTHR43214">
    <property type="entry name" value="TWO-COMPONENT RESPONSE REGULATOR"/>
    <property type="match status" value="1"/>
</dbReference>
<feature type="domain" description="Response regulatory" evidence="5">
    <location>
        <begin position="2"/>
        <end position="118"/>
    </location>
</feature>
<dbReference type="SMART" id="SM00448">
    <property type="entry name" value="REC"/>
    <property type="match status" value="1"/>
</dbReference>
<proteinExistence type="predicted"/>
<evidence type="ECO:0000259" key="5">
    <source>
        <dbReference type="PROSITE" id="PS50110"/>
    </source>
</evidence>
<keyword evidence="7" id="KW-1185">Reference proteome</keyword>
<dbReference type="Gene3D" id="3.40.50.2300">
    <property type="match status" value="1"/>
</dbReference>
<dbReference type="InterPro" id="IPR039420">
    <property type="entry name" value="WalR-like"/>
</dbReference>
<dbReference type="GO" id="GO:0003677">
    <property type="term" value="F:DNA binding"/>
    <property type="evidence" value="ECO:0007669"/>
    <property type="project" value="UniProtKB-KW"/>
</dbReference>
<dbReference type="CDD" id="cd17535">
    <property type="entry name" value="REC_NarL-like"/>
    <property type="match status" value="1"/>
</dbReference>
<dbReference type="AlphaFoldDB" id="A0AAF0AKC3"/>
<evidence type="ECO:0000259" key="4">
    <source>
        <dbReference type="PROSITE" id="PS50043"/>
    </source>
</evidence>
<dbReference type="InterPro" id="IPR000792">
    <property type="entry name" value="Tscrpt_reg_LuxR_C"/>
</dbReference>
<dbReference type="PANTHER" id="PTHR43214:SF43">
    <property type="entry name" value="TWO-COMPONENT RESPONSE REGULATOR"/>
    <property type="match status" value="1"/>
</dbReference>
<name>A0AAF0AKC3_9GAMM</name>
<accession>A0AAF0AKC3</accession>
<dbReference type="InterPro" id="IPR011006">
    <property type="entry name" value="CheY-like_superfamily"/>
</dbReference>
<dbReference type="SUPFAM" id="SSF52172">
    <property type="entry name" value="CheY-like"/>
    <property type="match status" value="1"/>
</dbReference>